<comment type="caution">
    <text evidence="1">The sequence shown here is derived from an EMBL/GenBank/DDBJ whole genome shotgun (WGS) entry which is preliminary data.</text>
</comment>
<reference evidence="1" key="1">
    <citation type="submission" date="2022-06" db="EMBL/GenBank/DDBJ databases">
        <title>The First Complete Genome of the Simian Malaria Parasite Plasmodium brasilianum.</title>
        <authorList>
            <person name="Bajic M."/>
            <person name="Ravishankar S."/>
        </authorList>
    </citation>
    <scope>NUCLEOTIDE SEQUENCE</scope>
    <source>
        <strain evidence="1">Bolivian I</strain>
    </source>
</reference>
<sequence length="979" mass="111902">MYEDFNTLPLIKSIREDSIDNVLKFLEANYKEYQVNANGDFEKKIEIVDKQTQSTPLFYVTARKNDDESVELSKLLLEKFSICSPTAKDLMKQTCLFYAAREGLTKLCNYLIEKGCNPNDADNFGQTCLFYASREGKTECVETLIKKGANPNLLDLNKQTCLFYACRDGRYDTVKCLLDNGVNPSIKDAQRRTALTFAKGNGHNNIILLLKNAGSISKSSTEAAAQSSSLKNVLVHQGSSVENENNNSVNTQVAPNNTILRKKYKLQYRPLEDEDPHLWLDAPLIKIQEFERKFPDIALWPKNISNASSELNNLNDPFNKQWYMLANQIIQSLSKYEGGHIFEKLVDAKKQNCPDYYDVIKNPMSFSCIKAKLKKGVYASPTEFVKDVQLVFDNCSLYNTSSSLVAITGKNIEAYFNNQLIVTGYNNFVLKEKTINERLQKVEEENIRWNEQQQLKVKHEQSNEENKNGAAAPAAVSYYDIPFSKCLCYFERIATPIFISMHRVVAHISVYFLLKILLIKFVLSILNSRINNETYTIPEKNAKYIRNSYSKHFKFLEYPGAFVMSSFVQTNERDNVISIKLNKQDIPSKKISTYYGQVTIGKNSENKINVLFDTGSTEFWIPYENCKGSKFNNTIIHNKYKRTNSFKYKYDKKGLPSLLEVKYLSGKIMGFDGYDTVNLGKALSIPDTNIAFATQVDIPVLEDFKWDGILGLGFENEDSQKRGVKPFLDHVKDDKILTAKNYKNIFGYYISDREGYITFGGVDNRLKRSPDEEIIWTPVSTEMGFWTIDLVGIRKENAPNVNKEQGDELIVKYEGFHDGGSKSIVDTGTFLIYAPKKTMENYLNDLTINSCEDKHKLPYIIFQIRAKEMKSINGTAIIELVLSPNDYVIEYLDEINSTRECVLGIQADDQSEEDHIDGWTLGQVFLKSYYTIFDKDNLQIGFVRSKQNFTKDAYTKKSFLSVRSKRGKANKNNYNGPLQ</sequence>
<evidence type="ECO:0000313" key="2">
    <source>
        <dbReference type="Proteomes" id="UP001056978"/>
    </source>
</evidence>
<gene>
    <name evidence="1" type="ORF">MKS88_003399</name>
</gene>
<dbReference type="Proteomes" id="UP001056978">
    <property type="component" value="Chromosome 10"/>
</dbReference>
<keyword evidence="2" id="KW-1185">Reference proteome</keyword>
<dbReference type="EMBL" id="CM043778">
    <property type="protein sequence ID" value="KAI4837978.1"/>
    <property type="molecule type" value="Genomic_DNA"/>
</dbReference>
<name>A0ACB9YAC7_PLABR</name>
<keyword evidence="1" id="KW-0645">Protease</keyword>
<organism evidence="1 2">
    <name type="scientific">Plasmodium brasilianum</name>
    <dbReference type="NCBI Taxonomy" id="5824"/>
    <lineage>
        <taxon>Eukaryota</taxon>
        <taxon>Sar</taxon>
        <taxon>Alveolata</taxon>
        <taxon>Apicomplexa</taxon>
        <taxon>Aconoidasida</taxon>
        <taxon>Haemosporida</taxon>
        <taxon>Plasmodiidae</taxon>
        <taxon>Plasmodium</taxon>
        <taxon>Plasmodium (Plasmodium)</taxon>
    </lineage>
</organism>
<evidence type="ECO:0000313" key="1">
    <source>
        <dbReference type="EMBL" id="KAI4837978.1"/>
    </source>
</evidence>
<protein>
    <submittedName>
        <fullName evidence="1">Aspartyl protease</fullName>
    </submittedName>
</protein>
<proteinExistence type="predicted"/>
<keyword evidence="1" id="KW-0378">Hydrolase</keyword>
<accession>A0ACB9YAC7</accession>